<dbReference type="Proteomes" id="UP000256913">
    <property type="component" value="Unassembled WGS sequence"/>
</dbReference>
<proteinExistence type="predicted"/>
<dbReference type="SUPFAM" id="SSF55729">
    <property type="entry name" value="Acyl-CoA N-acyltransferases (Nat)"/>
    <property type="match status" value="1"/>
</dbReference>
<dbReference type="EMBL" id="QUMQ01000001">
    <property type="protein sequence ID" value="REF98533.1"/>
    <property type="molecule type" value="Genomic_DNA"/>
</dbReference>
<dbReference type="PROSITE" id="PS51186">
    <property type="entry name" value="GNAT"/>
    <property type="match status" value="1"/>
</dbReference>
<evidence type="ECO:0000313" key="3">
    <source>
        <dbReference type="Proteomes" id="UP000256913"/>
    </source>
</evidence>
<accession>A0A3D9ZRC2</accession>
<feature type="domain" description="N-acetyltransferase" evidence="1">
    <location>
        <begin position="82"/>
        <end position="247"/>
    </location>
</feature>
<dbReference type="Gene3D" id="3.40.630.30">
    <property type="match status" value="1"/>
</dbReference>
<dbReference type="AlphaFoldDB" id="A0A3D9ZRC2"/>
<dbReference type="GO" id="GO:0016747">
    <property type="term" value="F:acyltransferase activity, transferring groups other than amino-acyl groups"/>
    <property type="evidence" value="ECO:0007669"/>
    <property type="project" value="InterPro"/>
</dbReference>
<evidence type="ECO:0000259" key="1">
    <source>
        <dbReference type="PROSITE" id="PS51186"/>
    </source>
</evidence>
<evidence type="ECO:0000313" key="2">
    <source>
        <dbReference type="EMBL" id="REF98533.1"/>
    </source>
</evidence>
<reference evidence="2 3" key="1">
    <citation type="submission" date="2018-08" db="EMBL/GenBank/DDBJ databases">
        <title>Sequencing the genomes of 1000 actinobacteria strains.</title>
        <authorList>
            <person name="Klenk H.-P."/>
        </authorList>
    </citation>
    <scope>NUCLEOTIDE SEQUENCE [LARGE SCALE GENOMIC DNA]</scope>
    <source>
        <strain evidence="2 3">DSM 44099</strain>
    </source>
</reference>
<gene>
    <name evidence="2" type="ORF">DFJ67_4551</name>
</gene>
<comment type="caution">
    <text evidence="2">The sequence shown here is derived from an EMBL/GenBank/DDBJ whole genome shotgun (WGS) entry which is preliminary data.</text>
</comment>
<organism evidence="2 3">
    <name type="scientific">Asanoa ferruginea</name>
    <dbReference type="NCBI Taxonomy" id="53367"/>
    <lineage>
        <taxon>Bacteria</taxon>
        <taxon>Bacillati</taxon>
        <taxon>Actinomycetota</taxon>
        <taxon>Actinomycetes</taxon>
        <taxon>Micromonosporales</taxon>
        <taxon>Micromonosporaceae</taxon>
        <taxon>Asanoa</taxon>
    </lineage>
</organism>
<protein>
    <submittedName>
        <fullName evidence="2">Acetyltransferase (GNAT) family protein</fullName>
    </submittedName>
</protein>
<dbReference type="CDD" id="cd04301">
    <property type="entry name" value="NAT_SF"/>
    <property type="match status" value="1"/>
</dbReference>
<dbReference type="InterPro" id="IPR000182">
    <property type="entry name" value="GNAT_dom"/>
</dbReference>
<dbReference type="Pfam" id="PF00583">
    <property type="entry name" value="Acetyltransf_1"/>
    <property type="match status" value="1"/>
</dbReference>
<sequence>MRPDDLDPAHSLLCGDDGTVLARLILRHDAAEAVRPAAGVPVGKVADQVRRDLAGLTLETSDDGLVAALGLPLSRAATELRHDLAELPAPVALPDGWSLAEGGWDDDLASALAAAYAPGHPDGGWTENDTGQVRAMFDKGDPVPPLSPASARLVGPDGRSAGHVLCAGPVPWTDYRCAWVLNLGVGPQAQGRGFGWALLVHALRGSHAAGLPALALAVTDGNPARRLYDRAGFQPVARVLTVPLPTG</sequence>
<keyword evidence="2" id="KW-0808">Transferase</keyword>
<dbReference type="InterPro" id="IPR016181">
    <property type="entry name" value="Acyl_CoA_acyltransferase"/>
</dbReference>
<name>A0A3D9ZRC2_9ACTN</name>
<keyword evidence="3" id="KW-1185">Reference proteome</keyword>